<dbReference type="Pfam" id="PF07324">
    <property type="entry name" value="DGCR6"/>
    <property type="match status" value="1"/>
</dbReference>
<keyword evidence="3" id="KW-1185">Reference proteome</keyword>
<sequence>MSSYVPYNSNVATTSYSEVDEQSRQYELLEQLQILVHKLPMSLQQRLSHSLLSDIAAALLDRAIFTIVGDLEEIQHLTEKNLYTQRQKLLVDQKGLKQELRIKQREEIQTCRPHNLNVMKQQHEKQKSDLEKRLQTEVLRMDERILHELDQKVTGQQATLQSAGVPGFFVTDKQEEIKLQMAILQLIKDIARA</sequence>
<comment type="similarity">
    <text evidence="1">Belongs to the gonadal family.</text>
</comment>
<dbReference type="InterPro" id="IPR010849">
    <property type="entry name" value="Gonadal"/>
</dbReference>
<comment type="caution">
    <text evidence="2">The sequence shown here is derived from an EMBL/GenBank/DDBJ whole genome shotgun (WGS) entry which is preliminary data.</text>
</comment>
<dbReference type="Proteomes" id="UP001642483">
    <property type="component" value="Unassembled WGS sequence"/>
</dbReference>
<dbReference type="PANTHER" id="PTHR13054">
    <property type="entry name" value="DIGEORGE SYNDROME CRITICAL REGION 6 DGCR6 FAMILY MEMBER"/>
    <property type="match status" value="1"/>
</dbReference>
<organism evidence="2 3">
    <name type="scientific">Clavelina lepadiformis</name>
    <name type="common">Light-bulb sea squirt</name>
    <name type="synonym">Ascidia lepadiformis</name>
    <dbReference type="NCBI Taxonomy" id="159417"/>
    <lineage>
        <taxon>Eukaryota</taxon>
        <taxon>Metazoa</taxon>
        <taxon>Chordata</taxon>
        <taxon>Tunicata</taxon>
        <taxon>Ascidiacea</taxon>
        <taxon>Aplousobranchia</taxon>
        <taxon>Clavelinidae</taxon>
        <taxon>Clavelina</taxon>
    </lineage>
</organism>
<reference evidence="2 3" key="1">
    <citation type="submission" date="2024-02" db="EMBL/GenBank/DDBJ databases">
        <authorList>
            <person name="Daric V."/>
            <person name="Darras S."/>
        </authorList>
    </citation>
    <scope>NUCLEOTIDE SEQUENCE [LARGE SCALE GENOMIC DNA]</scope>
</reference>
<name>A0ABP0FGG3_CLALP</name>
<protein>
    <submittedName>
        <fullName evidence="2">Uncharacterized protein</fullName>
    </submittedName>
</protein>
<evidence type="ECO:0000313" key="2">
    <source>
        <dbReference type="EMBL" id="CAK8678760.1"/>
    </source>
</evidence>
<gene>
    <name evidence="2" type="ORF">CVLEPA_LOCUS9046</name>
</gene>
<proteinExistence type="inferred from homology"/>
<dbReference type="EMBL" id="CAWYQH010000057">
    <property type="protein sequence ID" value="CAK8678760.1"/>
    <property type="molecule type" value="Genomic_DNA"/>
</dbReference>
<dbReference type="PANTHER" id="PTHR13054:SF2">
    <property type="entry name" value="PROTEIN DGCR6"/>
    <property type="match status" value="1"/>
</dbReference>
<evidence type="ECO:0000313" key="3">
    <source>
        <dbReference type="Proteomes" id="UP001642483"/>
    </source>
</evidence>
<accession>A0ABP0FGG3</accession>
<evidence type="ECO:0000256" key="1">
    <source>
        <dbReference type="ARBA" id="ARBA00005939"/>
    </source>
</evidence>